<keyword evidence="3" id="KW-1185">Reference proteome</keyword>
<dbReference type="OrthoDB" id="5195477at2"/>
<organism evidence="2 3">
    <name type="scientific">Anaerosacchariphilus polymeriproducens</name>
    <dbReference type="NCBI Taxonomy" id="1812858"/>
    <lineage>
        <taxon>Bacteria</taxon>
        <taxon>Bacillati</taxon>
        <taxon>Bacillota</taxon>
        <taxon>Clostridia</taxon>
        <taxon>Lachnospirales</taxon>
        <taxon>Lachnospiraceae</taxon>
        <taxon>Anaerosacchariphilus</taxon>
    </lineage>
</organism>
<name>A0A371AVF2_9FIRM</name>
<dbReference type="Pfam" id="PF13787">
    <property type="entry name" value="HXXEE"/>
    <property type="match status" value="1"/>
</dbReference>
<proteinExistence type="predicted"/>
<reference evidence="2 3" key="1">
    <citation type="submission" date="2018-07" db="EMBL/GenBank/DDBJ databases">
        <title>Anaerosacharophilus polymeroproducens gen. nov. sp. nov., an anaerobic bacterium isolated from salt field.</title>
        <authorList>
            <person name="Kim W."/>
            <person name="Yang S.-H."/>
            <person name="Oh J."/>
            <person name="Lee J.-H."/>
            <person name="Kwon K.K."/>
        </authorList>
    </citation>
    <scope>NUCLEOTIDE SEQUENCE [LARGE SCALE GENOMIC DNA]</scope>
    <source>
        <strain evidence="2 3">MCWD5</strain>
    </source>
</reference>
<dbReference type="Proteomes" id="UP000255036">
    <property type="component" value="Unassembled WGS sequence"/>
</dbReference>
<accession>A0A371AVF2</accession>
<sequence>MNELKWIVWMFPLLFIIHDMEEIITAKNWCAKGFKKHIPLPFTPFGNTTDTAGFSVAVYEELILWCLAAFVGNIFGFYGLWYGLLIMNIAHLVLLHMILLPISYRHYVPGEITAWITVIPCCYVLKLAQNILQYSIIEITLWVGFGFLFGFINLKILHKNIEKLGKLIKF</sequence>
<protein>
    <submittedName>
        <fullName evidence="2">HXXEE domain-containing protein</fullName>
    </submittedName>
</protein>
<evidence type="ECO:0000256" key="1">
    <source>
        <dbReference type="SAM" id="Phobius"/>
    </source>
</evidence>
<comment type="caution">
    <text evidence="2">The sequence shown here is derived from an EMBL/GenBank/DDBJ whole genome shotgun (WGS) entry which is preliminary data.</text>
</comment>
<dbReference type="InterPro" id="IPR025671">
    <property type="entry name" value="HXXEE"/>
</dbReference>
<evidence type="ECO:0000313" key="3">
    <source>
        <dbReference type="Proteomes" id="UP000255036"/>
    </source>
</evidence>
<keyword evidence="1" id="KW-1133">Transmembrane helix</keyword>
<gene>
    <name evidence="2" type="ORF">DWV06_09180</name>
</gene>
<keyword evidence="1" id="KW-0472">Membrane</keyword>
<dbReference type="RefSeq" id="WP_115481885.1">
    <property type="nucleotide sequence ID" value="NZ_QRCT01000024.1"/>
</dbReference>
<feature type="transmembrane region" description="Helical" evidence="1">
    <location>
        <begin position="81"/>
        <end position="100"/>
    </location>
</feature>
<dbReference type="EMBL" id="QRCT01000024">
    <property type="protein sequence ID" value="RDU23519.1"/>
    <property type="molecule type" value="Genomic_DNA"/>
</dbReference>
<keyword evidence="1" id="KW-0812">Transmembrane</keyword>
<dbReference type="AlphaFoldDB" id="A0A371AVF2"/>
<feature type="transmembrane region" description="Helical" evidence="1">
    <location>
        <begin position="134"/>
        <end position="154"/>
    </location>
</feature>
<evidence type="ECO:0000313" key="2">
    <source>
        <dbReference type="EMBL" id="RDU23519.1"/>
    </source>
</evidence>